<dbReference type="STRING" id="930992.A0A0D0C2D7"/>
<dbReference type="Proteomes" id="UP000054485">
    <property type="component" value="Unassembled WGS sequence"/>
</dbReference>
<evidence type="ECO:0000259" key="3">
    <source>
        <dbReference type="Pfam" id="PF02678"/>
    </source>
</evidence>
<name>A0A0D0C2D7_9AGAM</name>
<comment type="similarity">
    <text evidence="1 2">Belongs to the pirin family.</text>
</comment>
<dbReference type="InParanoid" id="A0A0D0C2D7"/>
<evidence type="ECO:0000256" key="2">
    <source>
        <dbReference type="RuleBase" id="RU003457"/>
    </source>
</evidence>
<dbReference type="InterPro" id="IPR003829">
    <property type="entry name" value="Pirin_N_dom"/>
</dbReference>
<reference evidence="4 5" key="1">
    <citation type="submission" date="2014-04" db="EMBL/GenBank/DDBJ databases">
        <authorList>
            <consortium name="DOE Joint Genome Institute"/>
            <person name="Kuo A."/>
            <person name="Ruytinx J."/>
            <person name="Rineau F."/>
            <person name="Colpaert J."/>
            <person name="Kohler A."/>
            <person name="Nagy L.G."/>
            <person name="Floudas D."/>
            <person name="Copeland A."/>
            <person name="Barry K.W."/>
            <person name="Cichocki N."/>
            <person name="Veneault-Fourrey C."/>
            <person name="LaButti K."/>
            <person name="Lindquist E.A."/>
            <person name="Lipzen A."/>
            <person name="Lundell T."/>
            <person name="Morin E."/>
            <person name="Murat C."/>
            <person name="Sun H."/>
            <person name="Tunlid A."/>
            <person name="Henrissat B."/>
            <person name="Grigoriev I.V."/>
            <person name="Hibbett D.S."/>
            <person name="Martin F."/>
            <person name="Nordberg H.P."/>
            <person name="Cantor M.N."/>
            <person name="Hua S.X."/>
        </authorList>
    </citation>
    <scope>NUCLEOTIDE SEQUENCE [LARGE SCALE GENOMIC DNA]</scope>
    <source>
        <strain evidence="4 5">UH-Slu-Lm8-n1</strain>
    </source>
</reference>
<keyword evidence="5" id="KW-1185">Reference proteome</keyword>
<dbReference type="CDD" id="cd02910">
    <property type="entry name" value="cupin_Yhhw_N"/>
    <property type="match status" value="1"/>
</dbReference>
<dbReference type="InterPro" id="IPR014710">
    <property type="entry name" value="RmlC-like_jellyroll"/>
</dbReference>
<accession>A0A0D0C2D7</accession>
<proteinExistence type="inferred from homology"/>
<dbReference type="InterPro" id="IPR012093">
    <property type="entry name" value="Pirin"/>
</dbReference>
<evidence type="ECO:0000313" key="5">
    <source>
        <dbReference type="Proteomes" id="UP000054485"/>
    </source>
</evidence>
<dbReference type="HOGENOM" id="CLU_064194_3_1_1"/>
<dbReference type="PANTHER" id="PTHR43212:SF3">
    <property type="entry name" value="QUERCETIN 2,3-DIOXYGENASE"/>
    <property type="match status" value="1"/>
</dbReference>
<dbReference type="Gene3D" id="2.60.120.10">
    <property type="entry name" value="Jelly Rolls"/>
    <property type="match status" value="2"/>
</dbReference>
<dbReference type="InterPro" id="IPR011051">
    <property type="entry name" value="RmlC_Cupin_sf"/>
</dbReference>
<reference evidence="5" key="2">
    <citation type="submission" date="2015-01" db="EMBL/GenBank/DDBJ databases">
        <title>Evolutionary Origins and Diversification of the Mycorrhizal Mutualists.</title>
        <authorList>
            <consortium name="DOE Joint Genome Institute"/>
            <consortium name="Mycorrhizal Genomics Consortium"/>
            <person name="Kohler A."/>
            <person name="Kuo A."/>
            <person name="Nagy L.G."/>
            <person name="Floudas D."/>
            <person name="Copeland A."/>
            <person name="Barry K.W."/>
            <person name="Cichocki N."/>
            <person name="Veneault-Fourrey C."/>
            <person name="LaButti K."/>
            <person name="Lindquist E.A."/>
            <person name="Lipzen A."/>
            <person name="Lundell T."/>
            <person name="Morin E."/>
            <person name="Murat C."/>
            <person name="Riley R."/>
            <person name="Ohm R."/>
            <person name="Sun H."/>
            <person name="Tunlid A."/>
            <person name="Henrissat B."/>
            <person name="Grigoriev I.V."/>
            <person name="Hibbett D.S."/>
            <person name="Martin F."/>
        </authorList>
    </citation>
    <scope>NUCLEOTIDE SEQUENCE [LARGE SCALE GENOMIC DNA]</scope>
    <source>
        <strain evidence="5">UH-Slu-Lm8-n1</strain>
    </source>
</reference>
<dbReference type="PANTHER" id="PTHR43212">
    <property type="entry name" value="QUERCETIN 2,3-DIOXYGENASE"/>
    <property type="match status" value="1"/>
</dbReference>
<feature type="domain" description="Pirin N-terminal" evidence="3">
    <location>
        <begin position="18"/>
        <end position="124"/>
    </location>
</feature>
<gene>
    <name evidence="4" type="ORF">CY34DRAFT_797428</name>
</gene>
<dbReference type="SUPFAM" id="SSF51182">
    <property type="entry name" value="RmlC-like cupins"/>
    <property type="match status" value="1"/>
</dbReference>
<dbReference type="EMBL" id="KN835134">
    <property type="protein sequence ID" value="KIK49048.1"/>
    <property type="molecule type" value="Genomic_DNA"/>
</dbReference>
<dbReference type="Pfam" id="PF02678">
    <property type="entry name" value="Pirin"/>
    <property type="match status" value="1"/>
</dbReference>
<protein>
    <recommendedName>
        <fullName evidence="3">Pirin N-terminal domain-containing protein</fullName>
    </recommendedName>
</protein>
<dbReference type="OrthoDB" id="10261807at2759"/>
<dbReference type="AlphaFoldDB" id="A0A0D0C2D7"/>
<sequence>MSSSQSIEIVPRWSTERGHADHGWLKTFHTFSFANYHDSKHESSGALRVLNEDRVAPRTGFGTHSHREYDIFSYVISGELEHQDSMGNTEVLSRGALQMTSTGTGISHSEKAHGSQEVHFCQIWASPRPGEGKGKPAYFTRHFTDEDKRNQIRLIVAPSDSSEVSLSREAEGPAPIRAQLRAYASLVDPGVSLVHAFHPGNGVERRRAYIHVVQKSGYNPGNAKGETLRIGAQPEGPMIELREGDGSYLFVGKDAELKVENTGEGVVEFLLFDME</sequence>
<evidence type="ECO:0000313" key="4">
    <source>
        <dbReference type="EMBL" id="KIK49048.1"/>
    </source>
</evidence>
<organism evidence="4 5">
    <name type="scientific">Suillus luteus UH-Slu-Lm8-n1</name>
    <dbReference type="NCBI Taxonomy" id="930992"/>
    <lineage>
        <taxon>Eukaryota</taxon>
        <taxon>Fungi</taxon>
        <taxon>Dikarya</taxon>
        <taxon>Basidiomycota</taxon>
        <taxon>Agaricomycotina</taxon>
        <taxon>Agaricomycetes</taxon>
        <taxon>Agaricomycetidae</taxon>
        <taxon>Boletales</taxon>
        <taxon>Suillineae</taxon>
        <taxon>Suillaceae</taxon>
        <taxon>Suillus</taxon>
    </lineage>
</organism>
<evidence type="ECO:0000256" key="1">
    <source>
        <dbReference type="ARBA" id="ARBA00008416"/>
    </source>
</evidence>